<name>A0AAV1JTT2_9NEOP</name>
<dbReference type="EMBL" id="CAVLEF010000156">
    <property type="protein sequence ID" value="CAK1552713.1"/>
    <property type="molecule type" value="Genomic_DNA"/>
</dbReference>
<proteinExistence type="predicted"/>
<evidence type="ECO:0000313" key="3">
    <source>
        <dbReference type="Proteomes" id="UP001497472"/>
    </source>
</evidence>
<comment type="caution">
    <text evidence="2">The sequence shown here is derived from an EMBL/GenBank/DDBJ whole genome shotgun (WGS) entry which is preliminary data.</text>
</comment>
<sequence length="114" mass="12953">MSERAPLAVAPSGVARNRRPTSEMTQIEQLHSVSPVRSRCNSDALQSQFLGEYESRRSMSRSDAASITKSFIVNTRTRTDYLLLDPFYRENKSLLFVNEQWNSDIDAGPEILRS</sequence>
<feature type="compositionally biased region" description="Polar residues" evidence="1">
    <location>
        <begin position="22"/>
        <end position="32"/>
    </location>
</feature>
<gene>
    <name evidence="2" type="ORF">LNINA_LOCUS11744</name>
</gene>
<evidence type="ECO:0000313" key="2">
    <source>
        <dbReference type="EMBL" id="CAK1552713.1"/>
    </source>
</evidence>
<evidence type="ECO:0000256" key="1">
    <source>
        <dbReference type="SAM" id="MobiDB-lite"/>
    </source>
</evidence>
<accession>A0AAV1JTT2</accession>
<dbReference type="Proteomes" id="UP001497472">
    <property type="component" value="Unassembled WGS sequence"/>
</dbReference>
<reference evidence="2 3" key="1">
    <citation type="submission" date="2023-11" db="EMBL/GenBank/DDBJ databases">
        <authorList>
            <person name="Okamura Y."/>
        </authorList>
    </citation>
    <scope>NUCLEOTIDE SEQUENCE [LARGE SCALE GENOMIC DNA]</scope>
</reference>
<protein>
    <submittedName>
        <fullName evidence="2">Uncharacterized protein</fullName>
    </submittedName>
</protein>
<organism evidence="2 3">
    <name type="scientific">Leptosia nina</name>
    <dbReference type="NCBI Taxonomy" id="320188"/>
    <lineage>
        <taxon>Eukaryota</taxon>
        <taxon>Metazoa</taxon>
        <taxon>Ecdysozoa</taxon>
        <taxon>Arthropoda</taxon>
        <taxon>Hexapoda</taxon>
        <taxon>Insecta</taxon>
        <taxon>Pterygota</taxon>
        <taxon>Neoptera</taxon>
        <taxon>Endopterygota</taxon>
        <taxon>Lepidoptera</taxon>
        <taxon>Glossata</taxon>
        <taxon>Ditrysia</taxon>
        <taxon>Papilionoidea</taxon>
        <taxon>Pieridae</taxon>
        <taxon>Pierinae</taxon>
        <taxon>Leptosia</taxon>
    </lineage>
</organism>
<dbReference type="AlphaFoldDB" id="A0AAV1JTT2"/>
<keyword evidence="3" id="KW-1185">Reference proteome</keyword>
<feature type="region of interest" description="Disordered" evidence="1">
    <location>
        <begin position="1"/>
        <end position="39"/>
    </location>
</feature>